<comment type="caution">
    <text evidence="1">The sequence shown here is derived from an EMBL/GenBank/DDBJ whole genome shotgun (WGS) entry which is preliminary data.</text>
</comment>
<evidence type="ECO:0000313" key="1">
    <source>
        <dbReference type="EMBL" id="KAI3791806.1"/>
    </source>
</evidence>
<dbReference type="EMBL" id="CM042009">
    <property type="protein sequence ID" value="KAI3791806.1"/>
    <property type="molecule type" value="Genomic_DNA"/>
</dbReference>
<gene>
    <name evidence="1" type="ORF">L2E82_05669</name>
</gene>
<proteinExistence type="predicted"/>
<reference evidence="2" key="1">
    <citation type="journal article" date="2022" name="Mol. Ecol. Resour.">
        <title>The genomes of chicory, endive, great burdock and yacon provide insights into Asteraceae palaeo-polyploidization history and plant inulin production.</title>
        <authorList>
            <person name="Fan W."/>
            <person name="Wang S."/>
            <person name="Wang H."/>
            <person name="Wang A."/>
            <person name="Jiang F."/>
            <person name="Liu H."/>
            <person name="Zhao H."/>
            <person name="Xu D."/>
            <person name="Zhang Y."/>
        </authorList>
    </citation>
    <scope>NUCLEOTIDE SEQUENCE [LARGE SCALE GENOMIC DNA]</scope>
    <source>
        <strain evidence="2">cv. Punajuju</strain>
    </source>
</reference>
<dbReference type="Proteomes" id="UP001055811">
    <property type="component" value="Linkage Group LG01"/>
</dbReference>
<name>A0ACB9H918_CICIN</name>
<reference evidence="1 2" key="2">
    <citation type="journal article" date="2022" name="Mol. Ecol. Resour.">
        <title>The genomes of chicory, endive, great burdock and yacon provide insights into Asteraceae paleo-polyploidization history and plant inulin production.</title>
        <authorList>
            <person name="Fan W."/>
            <person name="Wang S."/>
            <person name="Wang H."/>
            <person name="Wang A."/>
            <person name="Jiang F."/>
            <person name="Liu H."/>
            <person name="Zhao H."/>
            <person name="Xu D."/>
            <person name="Zhang Y."/>
        </authorList>
    </citation>
    <scope>NUCLEOTIDE SEQUENCE [LARGE SCALE GENOMIC DNA]</scope>
    <source>
        <strain evidence="2">cv. Punajuju</strain>
        <tissue evidence="1">Leaves</tissue>
    </source>
</reference>
<sequence>MRSNFGVRVHLRDETNLKLIANNFRKLVELDDWDPRGRNLQSIRSCVLTILRTKLNDEVNISMAGKSYRIGIVEYDYDWAPFNFDLGSEHSDLDDLAEDDDRGDKENDSEGISETWANAEDAPPINGQCDDALDNGGLIHEESVTSLVEDKELSGEVDPGHYPRSAGEEVEKAIHDESGFRESDKSGLDPTKDNVVGTSLVNVRPLTQPRHVVNHHKQSCFHFGADKQMRCESFGLGCKRRCVGWSRQSPNCSSGDRFPPNSRLFGKSTDLNGRCVSVYSDSQQIDDASSWSFKLLQTVNFDKDIGFQIGVENNILKEVLAFLGVNMHPK</sequence>
<protein>
    <submittedName>
        <fullName evidence="1">Uncharacterized protein</fullName>
    </submittedName>
</protein>
<evidence type="ECO:0000313" key="2">
    <source>
        <dbReference type="Proteomes" id="UP001055811"/>
    </source>
</evidence>
<accession>A0ACB9H918</accession>
<keyword evidence="2" id="KW-1185">Reference proteome</keyword>
<organism evidence="1 2">
    <name type="scientific">Cichorium intybus</name>
    <name type="common">Chicory</name>
    <dbReference type="NCBI Taxonomy" id="13427"/>
    <lineage>
        <taxon>Eukaryota</taxon>
        <taxon>Viridiplantae</taxon>
        <taxon>Streptophyta</taxon>
        <taxon>Embryophyta</taxon>
        <taxon>Tracheophyta</taxon>
        <taxon>Spermatophyta</taxon>
        <taxon>Magnoliopsida</taxon>
        <taxon>eudicotyledons</taxon>
        <taxon>Gunneridae</taxon>
        <taxon>Pentapetalae</taxon>
        <taxon>asterids</taxon>
        <taxon>campanulids</taxon>
        <taxon>Asterales</taxon>
        <taxon>Asteraceae</taxon>
        <taxon>Cichorioideae</taxon>
        <taxon>Cichorieae</taxon>
        <taxon>Cichoriinae</taxon>
        <taxon>Cichorium</taxon>
    </lineage>
</organism>